<accession>A0A0A9AVC9</accession>
<sequence>MTSYSFKNYDKYSMESIHNSLQLSYCHFLKENSFKSQE</sequence>
<proteinExistence type="predicted"/>
<organism evidence="1">
    <name type="scientific">Arundo donax</name>
    <name type="common">Giant reed</name>
    <name type="synonym">Donax arundinaceus</name>
    <dbReference type="NCBI Taxonomy" id="35708"/>
    <lineage>
        <taxon>Eukaryota</taxon>
        <taxon>Viridiplantae</taxon>
        <taxon>Streptophyta</taxon>
        <taxon>Embryophyta</taxon>
        <taxon>Tracheophyta</taxon>
        <taxon>Spermatophyta</taxon>
        <taxon>Magnoliopsida</taxon>
        <taxon>Liliopsida</taxon>
        <taxon>Poales</taxon>
        <taxon>Poaceae</taxon>
        <taxon>PACMAD clade</taxon>
        <taxon>Arundinoideae</taxon>
        <taxon>Arundineae</taxon>
        <taxon>Arundo</taxon>
    </lineage>
</organism>
<reference evidence="1" key="2">
    <citation type="journal article" date="2015" name="Data Brief">
        <title>Shoot transcriptome of the giant reed, Arundo donax.</title>
        <authorList>
            <person name="Barrero R.A."/>
            <person name="Guerrero F.D."/>
            <person name="Moolhuijzen P."/>
            <person name="Goolsby J.A."/>
            <person name="Tidwell J."/>
            <person name="Bellgard S.E."/>
            <person name="Bellgard M.I."/>
        </authorList>
    </citation>
    <scope>NUCLEOTIDE SEQUENCE</scope>
    <source>
        <tissue evidence="1">Shoot tissue taken approximately 20 cm above the soil surface</tissue>
    </source>
</reference>
<name>A0A0A9AVC9_ARUDO</name>
<dbReference type="EMBL" id="GBRH01242216">
    <property type="protein sequence ID" value="JAD55679.1"/>
    <property type="molecule type" value="Transcribed_RNA"/>
</dbReference>
<reference evidence="1" key="1">
    <citation type="submission" date="2014-09" db="EMBL/GenBank/DDBJ databases">
        <authorList>
            <person name="Magalhaes I.L.F."/>
            <person name="Oliveira U."/>
            <person name="Santos F.R."/>
            <person name="Vidigal T.H.D.A."/>
            <person name="Brescovit A.D."/>
            <person name="Santos A.J."/>
        </authorList>
    </citation>
    <scope>NUCLEOTIDE SEQUENCE</scope>
    <source>
        <tissue evidence="1">Shoot tissue taken approximately 20 cm above the soil surface</tissue>
    </source>
</reference>
<evidence type="ECO:0000313" key="1">
    <source>
        <dbReference type="EMBL" id="JAD55679.1"/>
    </source>
</evidence>
<protein>
    <submittedName>
        <fullName evidence="1">Uncharacterized protein</fullName>
    </submittedName>
</protein>
<dbReference type="AlphaFoldDB" id="A0A0A9AVC9"/>